<feature type="domain" description="Mab-21-like nucleotidyltransferase" evidence="2">
    <location>
        <begin position="161"/>
        <end position="253"/>
    </location>
</feature>
<accession>A0A210Q0Q6</accession>
<evidence type="ECO:0000259" key="2">
    <source>
        <dbReference type="Pfam" id="PF03281"/>
    </source>
</evidence>
<comment type="caution">
    <text evidence="4">The sequence shown here is derived from an EMBL/GenBank/DDBJ whole genome shotgun (WGS) entry which is preliminary data.</text>
</comment>
<keyword evidence="5" id="KW-1185">Reference proteome</keyword>
<dbReference type="InterPro" id="IPR046903">
    <property type="entry name" value="Mab-21-like_nuc_Trfase"/>
</dbReference>
<feature type="domain" description="Mab-21-like HhH/H2TH-like" evidence="3">
    <location>
        <begin position="270"/>
        <end position="347"/>
    </location>
</feature>
<organism evidence="4 5">
    <name type="scientific">Mizuhopecten yessoensis</name>
    <name type="common">Japanese scallop</name>
    <name type="synonym">Patinopecten yessoensis</name>
    <dbReference type="NCBI Taxonomy" id="6573"/>
    <lineage>
        <taxon>Eukaryota</taxon>
        <taxon>Metazoa</taxon>
        <taxon>Spiralia</taxon>
        <taxon>Lophotrochozoa</taxon>
        <taxon>Mollusca</taxon>
        <taxon>Bivalvia</taxon>
        <taxon>Autobranchia</taxon>
        <taxon>Pteriomorphia</taxon>
        <taxon>Pectinida</taxon>
        <taxon>Pectinoidea</taxon>
        <taxon>Pectinidae</taxon>
        <taxon>Mizuhopecten</taxon>
    </lineage>
</organism>
<evidence type="ECO:0000313" key="4">
    <source>
        <dbReference type="EMBL" id="OWF42318.1"/>
    </source>
</evidence>
<evidence type="ECO:0000256" key="1">
    <source>
        <dbReference type="ARBA" id="ARBA00008307"/>
    </source>
</evidence>
<evidence type="ECO:0000259" key="3">
    <source>
        <dbReference type="Pfam" id="PF20266"/>
    </source>
</evidence>
<dbReference type="OrthoDB" id="6143566at2759"/>
<protein>
    <submittedName>
        <fullName evidence="4">Cyclic GMP-AMP synthase</fullName>
    </submittedName>
</protein>
<dbReference type="Gene3D" id="1.25.40.10">
    <property type="entry name" value="Tetratricopeptide repeat domain"/>
    <property type="match status" value="1"/>
</dbReference>
<evidence type="ECO:0000313" key="5">
    <source>
        <dbReference type="Proteomes" id="UP000242188"/>
    </source>
</evidence>
<comment type="similarity">
    <text evidence="1">Belongs to the mab-21 family.</text>
</comment>
<dbReference type="Pfam" id="PF20266">
    <property type="entry name" value="Mab-21_C"/>
    <property type="match status" value="1"/>
</dbReference>
<dbReference type="AlphaFoldDB" id="A0A210Q0Q6"/>
<proteinExistence type="inferred from homology"/>
<dbReference type="EMBL" id="NEDP02005298">
    <property type="protein sequence ID" value="OWF42318.1"/>
    <property type="molecule type" value="Genomic_DNA"/>
</dbReference>
<dbReference type="Pfam" id="PF03281">
    <property type="entry name" value="Mab-21"/>
    <property type="match status" value="1"/>
</dbReference>
<dbReference type="SMART" id="SM01265">
    <property type="entry name" value="Mab-21"/>
    <property type="match status" value="1"/>
</dbReference>
<name>A0A210Q0Q6_MIZYE</name>
<dbReference type="Proteomes" id="UP000242188">
    <property type="component" value="Unassembled WGS sequence"/>
</dbReference>
<sequence length="691" mass="79468">MADHSEQYEKSWILHHILDRFIGSPELVETRRRRVIIIERIKNGGKQNLTSLDTFYTGSCAEEIEMEGSDFDGMLIRNNVIVLCPFQDSSFPQDSKDKTVFMMRNADCRPGYVTLELVNLVPTCIELIKRSVVPVRDVFYISSEMFRRECADALCDRLDSIVETHGPAACLKTEHCDIIVDGDIVHSFPCTRWPQEAYEWVSRPRQHGWPDKALRDQIVSGGCHLVPVGDKMSDATFLQWRLSFTTAERKLINSLTHTQFLIYGLLKYFLKQISDRLKQIFGDENILSSYIIKTIIFHVVESTPGSVWQEKNTFFCFMLCLKVLIAWVNAGYCPNHFININNMFRGKVQGENPQKLLRLLIDLDDMKWDCLSVGTVIEPSFGILLQSVRNGAWQLVLRPPTESELKCDMEIFSAAFVTDILPDVLAVSLSLLSVSNFGSDEFIAYITTVRALSCTGMEIFEKHIPAKRNKDKYKFIRKSKILMTPLSSVCTSSGLLTLATYHYQSGNYIKTLEMCGQMISSFKIYIGGFYDADDKYLTWYEHHICGLGYSLLHKYKEVCVSNVNFPPTISHFCPSQLHPELTNIHSQKLLSIPPLPYAVFLKFLCYHELGDIRKRDAALIHLRAVKYDKEQGVGHHWIVHTLLGICYEMVGDTRRAIREYNDSLDIREFEKYLNPARKRIERLQKYQSRLA</sequence>
<reference evidence="4 5" key="1">
    <citation type="journal article" date="2017" name="Nat. Ecol. Evol.">
        <title>Scallop genome provides insights into evolution of bilaterian karyotype and development.</title>
        <authorList>
            <person name="Wang S."/>
            <person name="Zhang J."/>
            <person name="Jiao W."/>
            <person name="Li J."/>
            <person name="Xun X."/>
            <person name="Sun Y."/>
            <person name="Guo X."/>
            <person name="Huan P."/>
            <person name="Dong B."/>
            <person name="Zhang L."/>
            <person name="Hu X."/>
            <person name="Sun X."/>
            <person name="Wang J."/>
            <person name="Zhao C."/>
            <person name="Wang Y."/>
            <person name="Wang D."/>
            <person name="Huang X."/>
            <person name="Wang R."/>
            <person name="Lv J."/>
            <person name="Li Y."/>
            <person name="Zhang Z."/>
            <person name="Liu B."/>
            <person name="Lu W."/>
            <person name="Hui Y."/>
            <person name="Liang J."/>
            <person name="Zhou Z."/>
            <person name="Hou R."/>
            <person name="Li X."/>
            <person name="Liu Y."/>
            <person name="Li H."/>
            <person name="Ning X."/>
            <person name="Lin Y."/>
            <person name="Zhao L."/>
            <person name="Xing Q."/>
            <person name="Dou J."/>
            <person name="Li Y."/>
            <person name="Mao J."/>
            <person name="Guo H."/>
            <person name="Dou H."/>
            <person name="Li T."/>
            <person name="Mu C."/>
            <person name="Jiang W."/>
            <person name="Fu Q."/>
            <person name="Fu X."/>
            <person name="Miao Y."/>
            <person name="Liu J."/>
            <person name="Yu Q."/>
            <person name="Li R."/>
            <person name="Liao H."/>
            <person name="Li X."/>
            <person name="Kong Y."/>
            <person name="Jiang Z."/>
            <person name="Chourrout D."/>
            <person name="Li R."/>
            <person name="Bao Z."/>
        </authorList>
    </citation>
    <scope>NUCLEOTIDE SEQUENCE [LARGE SCALE GENOMIC DNA]</scope>
    <source>
        <strain evidence="4 5">PY_sf001</strain>
    </source>
</reference>
<dbReference type="PANTHER" id="PTHR10656">
    <property type="entry name" value="CELL FATE DETERMINING PROTEIN MAB21-RELATED"/>
    <property type="match status" value="1"/>
</dbReference>
<dbReference type="InterPro" id="IPR011990">
    <property type="entry name" value="TPR-like_helical_dom_sf"/>
</dbReference>
<dbReference type="InterPro" id="IPR024810">
    <property type="entry name" value="MAB21L/cGLR"/>
</dbReference>
<dbReference type="Gene3D" id="1.10.1410.40">
    <property type="match status" value="1"/>
</dbReference>
<dbReference type="InterPro" id="IPR046906">
    <property type="entry name" value="Mab-21_HhH/H2TH-like"/>
</dbReference>
<dbReference type="PANTHER" id="PTHR10656:SF69">
    <property type="entry name" value="MAB-21-LIKE HHH_H2TH-LIKE DOMAIN-CONTAINING PROTEIN"/>
    <property type="match status" value="1"/>
</dbReference>
<gene>
    <name evidence="4" type="ORF">KP79_PYT22029</name>
</gene>